<feature type="non-terminal residue" evidence="7">
    <location>
        <position position="1"/>
    </location>
</feature>
<protein>
    <submittedName>
        <fullName evidence="7">Putative si:dkey-188i13.7 danio rerio protein</fullName>
    </submittedName>
</protein>
<dbReference type="AlphaFoldDB" id="A0A023G0K5"/>
<evidence type="ECO:0000313" key="7">
    <source>
        <dbReference type="EMBL" id="JAC27229.1"/>
    </source>
</evidence>
<evidence type="ECO:0000256" key="3">
    <source>
        <dbReference type="ARBA" id="ARBA00022692"/>
    </source>
</evidence>
<evidence type="ECO:0000256" key="4">
    <source>
        <dbReference type="ARBA" id="ARBA00022989"/>
    </source>
</evidence>
<evidence type="ECO:0000256" key="1">
    <source>
        <dbReference type="ARBA" id="ARBA00004141"/>
    </source>
</evidence>
<keyword evidence="4 6" id="KW-1133">Transmembrane helix</keyword>
<reference evidence="7" key="1">
    <citation type="submission" date="2014-03" db="EMBL/GenBank/DDBJ databases">
        <title>The sialotranscriptome of Amblyomma triste, Amblyomma parvum and Amblyomma cajennense ticks, uncovered by 454-based RNA-seq.</title>
        <authorList>
            <person name="Garcia G.R."/>
            <person name="Gardinassi L.G."/>
            <person name="Ribeiro J.M."/>
            <person name="Anatrielo E."/>
            <person name="Ferreira B.R."/>
            <person name="Moreira H.N."/>
            <person name="Mafra C."/>
            <person name="Olegario M.M."/>
            <person name="Szabo P.J."/>
            <person name="Miranda-Santos I.K."/>
            <person name="Maruyama S.R."/>
        </authorList>
    </citation>
    <scope>NUCLEOTIDE SEQUENCE</scope>
    <source>
        <strain evidence="7">Araguapaz</strain>
        <tissue evidence="7">Salivary glands</tissue>
    </source>
</reference>
<dbReference type="PANTHER" id="PTHR16932:SF18">
    <property type="entry name" value="INTERFERON, ALPHA-INDUCIBLE PROTEIN 27-LIKE 2"/>
    <property type="match status" value="1"/>
</dbReference>
<comment type="subcellular location">
    <subcellularLocation>
        <location evidence="1">Membrane</location>
        <topology evidence="1">Multi-pass membrane protein</topology>
    </subcellularLocation>
</comment>
<feature type="transmembrane region" description="Helical" evidence="6">
    <location>
        <begin position="95"/>
        <end position="114"/>
    </location>
</feature>
<accession>A0A023G0K5</accession>
<dbReference type="Pfam" id="PF06140">
    <property type="entry name" value="Ifi-6-16"/>
    <property type="match status" value="1"/>
</dbReference>
<keyword evidence="5 6" id="KW-0472">Membrane</keyword>
<dbReference type="EMBL" id="GBBL01000091">
    <property type="protein sequence ID" value="JAC27229.1"/>
    <property type="molecule type" value="mRNA"/>
</dbReference>
<feature type="transmembrane region" description="Helical" evidence="6">
    <location>
        <begin position="71"/>
        <end position="89"/>
    </location>
</feature>
<keyword evidence="3 6" id="KW-0812">Transmembrane</keyword>
<organism evidence="7">
    <name type="scientific">Amblyomma parvum</name>
    <name type="common">South American tick</name>
    <dbReference type="NCBI Taxonomy" id="251391"/>
    <lineage>
        <taxon>Eukaryota</taxon>
        <taxon>Metazoa</taxon>
        <taxon>Ecdysozoa</taxon>
        <taxon>Arthropoda</taxon>
        <taxon>Chelicerata</taxon>
        <taxon>Arachnida</taxon>
        <taxon>Acari</taxon>
        <taxon>Parasitiformes</taxon>
        <taxon>Ixodida</taxon>
        <taxon>Ixodoidea</taxon>
        <taxon>Ixodidae</taxon>
        <taxon>Amblyomminae</taxon>
        <taxon>Amblyomma</taxon>
    </lineage>
</organism>
<evidence type="ECO:0000256" key="2">
    <source>
        <dbReference type="ARBA" id="ARBA00007262"/>
    </source>
</evidence>
<dbReference type="Gene3D" id="6.10.110.10">
    <property type="match status" value="1"/>
</dbReference>
<dbReference type="InterPro" id="IPR009311">
    <property type="entry name" value="IFI6/IFI27-like"/>
</dbReference>
<dbReference type="PANTHER" id="PTHR16932">
    <property type="entry name" value="INTERFERON ALPHA-INDUCIBLE PROTEIN 27"/>
    <property type="match status" value="1"/>
</dbReference>
<dbReference type="InterPro" id="IPR038213">
    <property type="entry name" value="IFI6/IFI27-like_sf"/>
</dbReference>
<feature type="transmembrane region" description="Helical" evidence="6">
    <location>
        <begin position="20"/>
        <end position="36"/>
    </location>
</feature>
<name>A0A023G0K5_AMBPA</name>
<dbReference type="GO" id="GO:0016020">
    <property type="term" value="C:membrane"/>
    <property type="evidence" value="ECO:0007669"/>
    <property type="project" value="UniProtKB-SubCell"/>
</dbReference>
<comment type="similarity">
    <text evidence="2">Belongs to the IFI6/IFI27 family.</text>
</comment>
<sequence>VPSGGNGEAPNSAAKGPECPLFTFMLLYVVSAAQAARTPRKKEERVGSDTSTAEICLRIAKKAHVEKLQDMADLFTWVGAAVGATAAVAAAPAVLAAAGFGAAGVAAGSLAAAVQSTMGGIVAKGSVFAICQSWGAAGMPVVAKTAVATAGAVLGYNAAD</sequence>
<evidence type="ECO:0000256" key="5">
    <source>
        <dbReference type="ARBA" id="ARBA00023136"/>
    </source>
</evidence>
<evidence type="ECO:0000256" key="6">
    <source>
        <dbReference type="SAM" id="Phobius"/>
    </source>
</evidence>
<proteinExistence type="evidence at transcript level"/>